<dbReference type="PIRSF" id="PIRSF012524">
    <property type="entry name" value="YitL_S1"/>
    <property type="match status" value="1"/>
</dbReference>
<dbReference type="PANTHER" id="PTHR37296">
    <property type="entry name" value="CONSERVED VIRULENCE FACTOR B"/>
    <property type="match status" value="1"/>
</dbReference>
<dbReference type="InterPro" id="IPR036388">
    <property type="entry name" value="WH-like_DNA-bd_sf"/>
</dbReference>
<dbReference type="InterPro" id="IPR014464">
    <property type="entry name" value="CvfB_fam"/>
</dbReference>
<accession>E0RY83</accession>
<evidence type="ECO:0000259" key="2">
    <source>
        <dbReference type="PROSITE" id="PS50126"/>
    </source>
</evidence>
<dbReference type="STRING" id="515622.bpr_I2608"/>
<organism evidence="3 4">
    <name type="scientific">Butyrivibrio proteoclasticus (strain ATCC 51982 / DSM 14932 / B316)</name>
    <name type="common">Clostridium proteoclasticum</name>
    <dbReference type="NCBI Taxonomy" id="515622"/>
    <lineage>
        <taxon>Bacteria</taxon>
        <taxon>Bacillati</taxon>
        <taxon>Bacillota</taxon>
        <taxon>Clostridia</taxon>
        <taxon>Lachnospirales</taxon>
        <taxon>Lachnospiraceae</taxon>
        <taxon>Butyrivibrio</taxon>
    </lineage>
</organism>
<feature type="domain" description="S1 motif" evidence="2">
    <location>
        <begin position="159"/>
        <end position="220"/>
    </location>
</feature>
<dbReference type="InterPro" id="IPR040764">
    <property type="entry name" value="CvfB_WH"/>
</dbReference>
<dbReference type="InterPro" id="IPR039566">
    <property type="entry name" value="CvfB_S1_st"/>
</dbReference>
<evidence type="ECO:0000313" key="4">
    <source>
        <dbReference type="Proteomes" id="UP000001299"/>
    </source>
</evidence>
<reference evidence="3 4" key="1">
    <citation type="journal article" date="2010" name="PLoS ONE">
        <title>The glycobiome of the rumen bacterium Butyrivibrio proteoclasticus B316(T) highlights adaptation to a polysaccharide-rich environment.</title>
        <authorList>
            <person name="Kelly W.J."/>
            <person name="Leahy S.C."/>
            <person name="Altermann E."/>
            <person name="Yeoman C.J."/>
            <person name="Dunne J.C."/>
            <person name="Kong Z."/>
            <person name="Pacheco D.M."/>
            <person name="Li D."/>
            <person name="Noel S.J."/>
            <person name="Moon C.D."/>
            <person name="Cookson A.L."/>
            <person name="Attwood G.T."/>
        </authorList>
    </citation>
    <scope>NUCLEOTIDE SEQUENCE [LARGE SCALE GENOMIC DNA]</scope>
    <source>
        <strain evidence="4">ATCC 51982 / DSM 14932 / B316</strain>
    </source>
</reference>
<dbReference type="AlphaFoldDB" id="E0RY83"/>
<dbReference type="SMART" id="SM00316">
    <property type="entry name" value="S1"/>
    <property type="match status" value="3"/>
</dbReference>
<dbReference type="EMBL" id="CP001810">
    <property type="protein sequence ID" value="ADL35341.1"/>
    <property type="molecule type" value="Genomic_DNA"/>
</dbReference>
<dbReference type="SUPFAM" id="SSF50249">
    <property type="entry name" value="Nucleic acid-binding proteins"/>
    <property type="match status" value="1"/>
</dbReference>
<keyword evidence="4" id="KW-1185">Reference proteome</keyword>
<dbReference type="Pfam" id="PF17783">
    <property type="entry name" value="WHD_CvfB"/>
    <property type="match status" value="1"/>
</dbReference>
<dbReference type="Gene3D" id="1.10.10.10">
    <property type="entry name" value="Winged helix-like DNA-binding domain superfamily/Winged helix DNA-binding domain"/>
    <property type="match status" value="1"/>
</dbReference>
<dbReference type="InterPro" id="IPR048587">
    <property type="entry name" value="CvfB_S1_3rd"/>
</dbReference>
<dbReference type="PANTHER" id="PTHR37296:SF1">
    <property type="entry name" value="CONSERVED VIRULENCE FACTOR B"/>
    <property type="match status" value="1"/>
</dbReference>
<dbReference type="Pfam" id="PF13509">
    <property type="entry name" value="S1_2"/>
    <property type="match status" value="2"/>
</dbReference>
<evidence type="ECO:0000256" key="1">
    <source>
        <dbReference type="PIRNR" id="PIRNR012524"/>
    </source>
</evidence>
<name>E0RY83_BUTPB</name>
<dbReference type="InterPro" id="IPR003029">
    <property type="entry name" value="S1_domain"/>
</dbReference>
<dbReference type="InterPro" id="IPR012340">
    <property type="entry name" value="NA-bd_OB-fold"/>
</dbReference>
<dbReference type="Gene3D" id="2.40.50.140">
    <property type="entry name" value="Nucleic acid-binding proteins"/>
    <property type="match status" value="2"/>
</dbReference>
<dbReference type="Pfam" id="PF21543">
    <property type="entry name" value="CvfB_2nd"/>
    <property type="match status" value="1"/>
</dbReference>
<dbReference type="Proteomes" id="UP000001299">
    <property type="component" value="Chromosome 1"/>
</dbReference>
<comment type="similarity">
    <text evidence="1">Belongs to the CvfB family.</text>
</comment>
<dbReference type="HOGENOM" id="CLU_064885_0_1_9"/>
<proteinExistence type="inferred from homology"/>
<sequence>MHVQYMLKERTEDIMIRLGEKQKLSVIKKVDFGVYLAEEGAEEKVLLPIKQVPEGTEIGSEIEVFIYKDSDDRLIATTKEPKIMLGDVRVLRVKETSKIGAFMDWGLEKDVLLPFREQTRKVKAGENVLCALYVDKSSRLAVTMNVYPYLRSDSPYSKDDKVIGTVYELSDNFGAFVAVDDIYSGLIPKKELFGDIKIGDSVNARITSVKEDGRLNLSVREKAYLQMDSDAEKLMKMIEEGGGKLPFTDKASPELIRNKTQMSKNEFKRAVGRLLKEGRITIGKDSIDKI</sequence>
<protein>
    <recommendedName>
        <fullName evidence="2">S1 motif domain-containing protein</fullName>
    </recommendedName>
</protein>
<evidence type="ECO:0000313" key="3">
    <source>
        <dbReference type="EMBL" id="ADL35341.1"/>
    </source>
</evidence>
<dbReference type="KEGG" id="bpb:bpr_I2608"/>
<gene>
    <name evidence="3" type="ordered locus">bpr_I2608</name>
</gene>
<dbReference type="PROSITE" id="PS50126">
    <property type="entry name" value="S1"/>
    <property type="match status" value="1"/>
</dbReference>
<dbReference type="eggNOG" id="COG2996">
    <property type="taxonomic scope" value="Bacteria"/>
</dbReference>
<dbReference type="GO" id="GO:0003676">
    <property type="term" value="F:nucleic acid binding"/>
    <property type="evidence" value="ECO:0007669"/>
    <property type="project" value="InterPro"/>
</dbReference>